<dbReference type="PANTHER" id="PTHR22028">
    <property type="entry name" value="SFI1 SPINDLE BODY DOMAIN-CONTAINING PROTEIN-RELATED"/>
    <property type="match status" value="1"/>
</dbReference>
<sequence length="169" mass="20114">MSQMTYMRANKEAANSQVTGEEQYARADDYYARRNLLPRCIQRLRLNAELEKKKRVLQAQAAEFYREGQLGRCFYRWCHSFQLSQDIRMMERMAFLHHESILGKRFFTEWMERTRSKLKESEKMYQAIDHHHLSLCTKVLGSPPRITSALRIYYPGQPANTIDILDEDN</sequence>
<dbReference type="OrthoDB" id="195843at2759"/>
<name>A0A7M7PEP4_STRPU</name>
<organism evidence="1 2">
    <name type="scientific">Strongylocentrotus purpuratus</name>
    <name type="common">Purple sea urchin</name>
    <dbReference type="NCBI Taxonomy" id="7668"/>
    <lineage>
        <taxon>Eukaryota</taxon>
        <taxon>Metazoa</taxon>
        <taxon>Echinodermata</taxon>
        <taxon>Eleutherozoa</taxon>
        <taxon>Echinozoa</taxon>
        <taxon>Echinoidea</taxon>
        <taxon>Euechinoidea</taxon>
        <taxon>Echinacea</taxon>
        <taxon>Camarodonta</taxon>
        <taxon>Echinidea</taxon>
        <taxon>Strongylocentrotidae</taxon>
        <taxon>Strongylocentrotus</taxon>
    </lineage>
</organism>
<keyword evidence="2" id="KW-1185">Reference proteome</keyword>
<dbReference type="InterPro" id="IPR052270">
    <property type="entry name" value="CACF_protein"/>
</dbReference>
<dbReference type="PANTHER" id="PTHR22028:SF4">
    <property type="entry name" value="PROTEIN SFI1 HOMOLOG"/>
    <property type="match status" value="1"/>
</dbReference>
<reference evidence="1" key="2">
    <citation type="submission" date="2021-01" db="UniProtKB">
        <authorList>
            <consortium name="EnsemblMetazoa"/>
        </authorList>
    </citation>
    <scope>IDENTIFICATION</scope>
</reference>
<proteinExistence type="predicted"/>
<dbReference type="GeneID" id="115927867"/>
<protein>
    <submittedName>
        <fullName evidence="1">Uncharacterized protein</fullName>
    </submittedName>
</protein>
<dbReference type="InParanoid" id="A0A7M7PEP4"/>
<accession>A0A7M7PEP4</accession>
<dbReference type="Proteomes" id="UP000007110">
    <property type="component" value="Unassembled WGS sequence"/>
</dbReference>
<evidence type="ECO:0000313" key="1">
    <source>
        <dbReference type="EnsemblMetazoa" id="XP_030850022"/>
    </source>
</evidence>
<dbReference type="EnsemblMetazoa" id="XM_030994162">
    <property type="protein sequence ID" value="XP_030850022"/>
    <property type="gene ID" value="LOC115927867"/>
</dbReference>
<reference evidence="2" key="1">
    <citation type="submission" date="2015-02" db="EMBL/GenBank/DDBJ databases">
        <title>Genome sequencing for Strongylocentrotus purpuratus.</title>
        <authorList>
            <person name="Murali S."/>
            <person name="Liu Y."/>
            <person name="Vee V."/>
            <person name="English A."/>
            <person name="Wang M."/>
            <person name="Skinner E."/>
            <person name="Han Y."/>
            <person name="Muzny D.M."/>
            <person name="Worley K.C."/>
            <person name="Gibbs R.A."/>
        </authorList>
    </citation>
    <scope>NUCLEOTIDE SEQUENCE</scope>
</reference>
<evidence type="ECO:0000313" key="2">
    <source>
        <dbReference type="Proteomes" id="UP000007110"/>
    </source>
</evidence>
<dbReference type="RefSeq" id="XP_030850022.1">
    <property type="nucleotide sequence ID" value="XM_030994162.1"/>
</dbReference>
<dbReference type="AlphaFoldDB" id="A0A7M7PEP4"/>
<dbReference type="KEGG" id="spu:115927867"/>